<reference evidence="3 4" key="1">
    <citation type="submission" date="2021-08" db="EMBL/GenBank/DDBJ databases">
        <title>WGS assembly of Ceratopteris richardii.</title>
        <authorList>
            <person name="Marchant D.B."/>
            <person name="Chen G."/>
            <person name="Jenkins J."/>
            <person name="Shu S."/>
            <person name="Leebens-Mack J."/>
            <person name="Grimwood J."/>
            <person name="Schmutz J."/>
            <person name="Soltis P."/>
            <person name="Soltis D."/>
            <person name="Chen Z.-H."/>
        </authorList>
    </citation>
    <scope>NUCLEOTIDE SEQUENCE [LARGE SCALE GENOMIC DNA]</scope>
    <source>
        <strain evidence="3">Whitten #5841</strain>
        <tissue evidence="3">Leaf</tissue>
    </source>
</reference>
<dbReference type="PANTHER" id="PTHR16134:SF43">
    <property type="entry name" value="CORONATINE-INSENSITIVE PROTEIN 1"/>
    <property type="match status" value="1"/>
</dbReference>
<dbReference type="GO" id="GO:0031146">
    <property type="term" value="P:SCF-dependent proteasomal ubiquitin-dependent protein catabolic process"/>
    <property type="evidence" value="ECO:0007669"/>
    <property type="project" value="TreeGrafter"/>
</dbReference>
<dbReference type="OMA" id="WCELDGV"/>
<dbReference type="Gene3D" id="1.20.1280.50">
    <property type="match status" value="1"/>
</dbReference>
<gene>
    <name evidence="3" type="ORF">KP509_23G035500</name>
</gene>
<dbReference type="AlphaFoldDB" id="A0A8T2RYX1"/>
<name>A0A8T2RYX1_CERRI</name>
<dbReference type="Pfam" id="PF18511">
    <property type="entry name" value="F-box_5"/>
    <property type="match status" value="1"/>
</dbReference>
<dbReference type="InterPro" id="IPR032675">
    <property type="entry name" value="LRR_dom_sf"/>
</dbReference>
<feature type="domain" description="Transport inhibitor response 1" evidence="2">
    <location>
        <begin position="74"/>
        <end position="120"/>
    </location>
</feature>
<feature type="domain" description="COI1 F-box" evidence="1">
    <location>
        <begin position="16"/>
        <end position="54"/>
    </location>
</feature>
<protein>
    <submittedName>
        <fullName evidence="3">Uncharacterized protein</fullName>
    </submittedName>
</protein>
<accession>A0A8T2RYX1</accession>
<dbReference type="Gene3D" id="3.80.10.10">
    <property type="entry name" value="Ribonuclease Inhibitor"/>
    <property type="match status" value="1"/>
</dbReference>
<dbReference type="SUPFAM" id="SSF52047">
    <property type="entry name" value="RNI-like"/>
    <property type="match status" value="1"/>
</dbReference>
<sequence length="577" mass="64946">MAETRLCRTSPFSSGTLPEFVLHCVFEHIHRPEDRGAVSLVCREWYSVERWTRRKLTITCCYAISPSRLTQRFPALQVLKIKGKPRASMFGLVPDDWGGYAGPWISEISVNCKSLYALHLRRMVVIDEDLSTLAEELGGMLQMFRLVSCSGFSTTGLQVITISCRNLREFSVEESHVRDINGDWLKDLYRHNTALESLDISGTDMKHVDLDDLSSLITNCRSLVSLKLNELKLEDLTETLTRTTALEELGGVSIGLRMDMELGDNINLPNTLTSLVALCYGGMREGDDIINSIVQPIAPRLRRLDLQYSCLTVDGHCRLLTHCTNLQALEVLDDVGDDGLHIVAQRCQNLRRLRVERGDKGLQQGFITQRGLISIATNCHMLEYIAAYVSDINNAALSTIAFNCPNLRDFRLVLVDQANEDSEYPLDDGIRDLIITRPKLRRLALYVREGFLTDQGMKEIGIYGKNLEWVLLGLTGESDEGIKLFANGCPSLKRLEIRDCVFSEAAITASVLNMPALKYVWVDGYRDTDTGTDLLPLTQNFWRVELINKPRGPAQFFAYRSLGEKRTDLPSCVRILG</sequence>
<evidence type="ECO:0000313" key="3">
    <source>
        <dbReference type="EMBL" id="KAH7301640.1"/>
    </source>
</evidence>
<dbReference type="EMBL" id="CM035428">
    <property type="protein sequence ID" value="KAH7301640.1"/>
    <property type="molecule type" value="Genomic_DNA"/>
</dbReference>
<evidence type="ECO:0000259" key="1">
    <source>
        <dbReference type="Pfam" id="PF18511"/>
    </source>
</evidence>
<dbReference type="InterPro" id="IPR041101">
    <property type="entry name" value="Transp_inhibit"/>
</dbReference>
<dbReference type="Proteomes" id="UP000825935">
    <property type="component" value="Chromosome 23"/>
</dbReference>
<dbReference type="Pfam" id="PF18791">
    <property type="entry name" value="Transp_inhibit"/>
    <property type="match status" value="1"/>
</dbReference>
<dbReference type="CDD" id="cd22159">
    <property type="entry name" value="F-box_AtTIR1-like"/>
    <property type="match status" value="1"/>
</dbReference>
<dbReference type="InterPro" id="IPR041567">
    <property type="entry name" value="COI1_F-box"/>
</dbReference>
<evidence type="ECO:0000313" key="4">
    <source>
        <dbReference type="Proteomes" id="UP000825935"/>
    </source>
</evidence>
<dbReference type="OrthoDB" id="550575at2759"/>
<organism evidence="3 4">
    <name type="scientific">Ceratopteris richardii</name>
    <name type="common">Triangle waterfern</name>
    <dbReference type="NCBI Taxonomy" id="49495"/>
    <lineage>
        <taxon>Eukaryota</taxon>
        <taxon>Viridiplantae</taxon>
        <taxon>Streptophyta</taxon>
        <taxon>Embryophyta</taxon>
        <taxon>Tracheophyta</taxon>
        <taxon>Polypodiopsida</taxon>
        <taxon>Polypodiidae</taxon>
        <taxon>Polypodiales</taxon>
        <taxon>Pteridineae</taxon>
        <taxon>Pteridaceae</taxon>
        <taxon>Parkerioideae</taxon>
        <taxon>Ceratopteris</taxon>
    </lineage>
</organism>
<dbReference type="PANTHER" id="PTHR16134">
    <property type="entry name" value="F-BOX/TPR REPEAT PROTEIN POF3"/>
    <property type="match status" value="1"/>
</dbReference>
<dbReference type="GO" id="GO:0019005">
    <property type="term" value="C:SCF ubiquitin ligase complex"/>
    <property type="evidence" value="ECO:0007669"/>
    <property type="project" value="TreeGrafter"/>
</dbReference>
<keyword evidence="4" id="KW-1185">Reference proteome</keyword>
<evidence type="ECO:0000259" key="2">
    <source>
        <dbReference type="Pfam" id="PF18791"/>
    </source>
</evidence>
<proteinExistence type="predicted"/>
<dbReference type="FunFam" id="3.80.10.10:FF:000124">
    <property type="entry name" value="Coronatine-insensitive protein 1"/>
    <property type="match status" value="1"/>
</dbReference>
<comment type="caution">
    <text evidence="3">The sequence shown here is derived from an EMBL/GenBank/DDBJ whole genome shotgun (WGS) entry which is preliminary data.</text>
</comment>